<comment type="caution">
    <text evidence="1">The sequence shown here is derived from an EMBL/GenBank/DDBJ whole genome shotgun (WGS) entry which is preliminary data.</text>
</comment>
<dbReference type="Proteomes" id="UP000014207">
    <property type="component" value="Unassembled WGS sequence"/>
</dbReference>
<evidence type="ECO:0000313" key="2">
    <source>
        <dbReference type="Proteomes" id="UP000014207"/>
    </source>
</evidence>
<protein>
    <submittedName>
        <fullName evidence="1">Uncharacterized protein</fullName>
    </submittedName>
</protein>
<organism evidence="1 2">
    <name type="scientific">Bacteroides thetaiotaomicron dnLKV9</name>
    <dbReference type="NCBI Taxonomy" id="1235785"/>
    <lineage>
        <taxon>Bacteria</taxon>
        <taxon>Pseudomonadati</taxon>
        <taxon>Bacteroidota</taxon>
        <taxon>Bacteroidia</taxon>
        <taxon>Bacteroidales</taxon>
        <taxon>Bacteroidaceae</taxon>
        <taxon>Bacteroides</taxon>
    </lineage>
</organism>
<dbReference type="EMBL" id="ASSM01000009">
    <property type="protein sequence ID" value="EOS01148.1"/>
    <property type="molecule type" value="Genomic_DNA"/>
</dbReference>
<evidence type="ECO:0000313" key="1">
    <source>
        <dbReference type="EMBL" id="EOS01148.1"/>
    </source>
</evidence>
<dbReference type="Gene3D" id="3.80.10.10">
    <property type="entry name" value="Ribonuclease Inhibitor"/>
    <property type="match status" value="1"/>
</dbReference>
<name>R9HAU2_BACT4</name>
<accession>R9HAU2</accession>
<dbReference type="HOGENOM" id="CLU_1718716_0_0_10"/>
<reference evidence="1 2" key="1">
    <citation type="submission" date="2013-04" db="EMBL/GenBank/DDBJ databases">
        <title>The Genome Sequence of Bacteroides thetaiotaomicron dnLKV9.</title>
        <authorList>
            <consortium name="The Broad Institute Genomics Platform"/>
            <consortium name="The Broad Institute Genome Sequencing Center for Infectious Disease"/>
            <person name="Earl A."/>
            <person name="Xavier R."/>
            <person name="Kuhn K."/>
            <person name="Stappenbeck T."/>
            <person name="Walker B."/>
            <person name="Young S."/>
            <person name="Zeng Q."/>
            <person name="Gargeya S."/>
            <person name="Fitzgerald M."/>
            <person name="Haas B."/>
            <person name="Abouelleil A."/>
            <person name="Allen A.W."/>
            <person name="Alvarado L."/>
            <person name="Arachchi H.M."/>
            <person name="Berlin A.M."/>
            <person name="Chapman S.B."/>
            <person name="Gainer-Dewar J."/>
            <person name="Goldberg J."/>
            <person name="Griggs A."/>
            <person name="Gujja S."/>
            <person name="Hansen M."/>
            <person name="Howarth C."/>
            <person name="Imamovic A."/>
            <person name="Ireland A."/>
            <person name="Larimer J."/>
            <person name="McCowan C."/>
            <person name="Murphy C."/>
            <person name="Pearson M."/>
            <person name="Poon T.W."/>
            <person name="Priest M."/>
            <person name="Roberts A."/>
            <person name="Saif S."/>
            <person name="Shea T."/>
            <person name="Sisk P."/>
            <person name="Sykes S."/>
            <person name="Wortman J."/>
            <person name="Nusbaum C."/>
            <person name="Birren B."/>
        </authorList>
    </citation>
    <scope>NUCLEOTIDE SEQUENCE [LARGE SCALE GENOMIC DNA]</scope>
    <source>
        <strain evidence="2">dnLKV9</strain>
    </source>
</reference>
<dbReference type="InterPro" id="IPR032675">
    <property type="entry name" value="LRR_dom_sf"/>
</dbReference>
<dbReference type="PATRIC" id="fig|1235785.3.peg.3040"/>
<proteinExistence type="predicted"/>
<dbReference type="RefSeq" id="WP_016268802.1">
    <property type="nucleotide sequence ID" value="NZ_KE159459.1"/>
</dbReference>
<gene>
    <name evidence="1" type="ORF">C799_03002</name>
</gene>
<dbReference type="AlphaFoldDB" id="R9HAU2"/>
<sequence>MKEFIVSTTNPRYSTKDNVLFNKEQTSLIAYPMAAVKEYKPNGQGGSYIIPNGVTNISACAFYPVVNFLLPPYSDWEFYPLETLTMPVDVERIGACAIYGAKNIHCKSETPPYLDYAQHYPLTNMHNVYVPLSAINAYKQAVGWREANIIGK</sequence>